<organism evidence="1">
    <name type="scientific">Sphingomonas psychrotolerans</name>
    <dbReference type="NCBI Taxonomy" id="1327635"/>
    <lineage>
        <taxon>Bacteria</taxon>
        <taxon>Pseudomonadati</taxon>
        <taxon>Pseudomonadota</taxon>
        <taxon>Alphaproteobacteria</taxon>
        <taxon>Sphingomonadales</taxon>
        <taxon>Sphingomonadaceae</taxon>
        <taxon>Sphingomonas</taxon>
    </lineage>
</organism>
<comment type="caution">
    <text evidence="1">The sequence shown here is derived from an EMBL/GenBank/DDBJ whole genome shotgun (WGS) entry which is preliminary data.</text>
</comment>
<gene>
    <name evidence="1" type="ORF">MZO42_19085</name>
</gene>
<sequence length="247" mass="26882">MARPNFVALFLSLAIVTGGLFAVLAWRPMLPGIGLMRSDAAASAGARYAAPGDASQCGEQRVGRGGYSFTSLCRGQAPSFDRRYYVVKNAGLGTGVGVVRGGTGESLADLGPLDTGAPFTLFWSPVGYRFFANQRPQSGRERFHLFEMRRDRVVESQALDDAAREVLRTRRPCLTDNDVAVSGLRWSRDGRSIALLVYARREGCAGTGNWQLLWMIGDARTGQIDPQSIRLRRGRAPLPADGPYARL</sequence>
<proteinExistence type="predicted"/>
<evidence type="ECO:0000313" key="1">
    <source>
        <dbReference type="EMBL" id="MDT8760812.1"/>
    </source>
</evidence>
<name>A0ABU3N8G6_9SPHN</name>
<accession>A0ABU3N8G6</accession>
<protein>
    <submittedName>
        <fullName evidence="1">Uncharacterized protein</fullName>
    </submittedName>
</protein>
<dbReference type="EMBL" id="JALMLT010000005">
    <property type="protein sequence ID" value="MDT8760812.1"/>
    <property type="molecule type" value="Genomic_DNA"/>
</dbReference>
<reference evidence="1" key="1">
    <citation type="submission" date="2022-04" db="EMBL/GenBank/DDBJ databases">
        <title>Tomato heritable bacteria conferring resistance against bacterial wilt.</title>
        <authorList>
            <person name="Yin J."/>
        </authorList>
    </citation>
    <scope>NUCLEOTIDE SEQUENCE</scope>
    <source>
        <strain evidence="1">Cra20</strain>
    </source>
</reference>